<reference evidence="2" key="1">
    <citation type="submission" date="2023-03" db="EMBL/GenBank/DDBJ databases">
        <title>Andean soil-derived lignocellulolytic bacterial consortium as a source of novel taxa and putative plastic-active enzymes.</title>
        <authorList>
            <person name="Diaz-Garcia L."/>
            <person name="Chuvochina M."/>
            <person name="Feuerriegel G."/>
            <person name="Bunk B."/>
            <person name="Sproer C."/>
            <person name="Streit W.R."/>
            <person name="Rodriguez L.M."/>
            <person name="Overmann J."/>
            <person name="Jimenez D.J."/>
        </authorList>
    </citation>
    <scope>NUCLEOTIDE SEQUENCE</scope>
    <source>
        <strain evidence="2">MAG 26</strain>
    </source>
</reference>
<evidence type="ECO:0000313" key="2">
    <source>
        <dbReference type="EMBL" id="WEK47535.1"/>
    </source>
</evidence>
<dbReference type="Proteomes" id="UP001218362">
    <property type="component" value="Chromosome"/>
</dbReference>
<dbReference type="AlphaFoldDB" id="A0AAJ5X4D3"/>
<dbReference type="KEGG" id="acob:P0Y56_04380"/>
<accession>A0AAJ5X4D3</accession>
<dbReference type="InterPro" id="IPR035965">
    <property type="entry name" value="PAS-like_dom_sf"/>
</dbReference>
<dbReference type="Pfam" id="PF08670">
    <property type="entry name" value="MEKHLA"/>
    <property type="match status" value="1"/>
</dbReference>
<sequence length="158" mass="17761">MEHRRNWDAERRIVETHAGSGRIALIAESYRQLTDRTLVPPGGALWDLPAVVVAHGTEPDPVFFYANRAALTLFEFSADEFIRLPSRLSAVPLAREERTRMLAQVTSRGFIDDYAGVRTARSGWGFRIERATVWNLVDPKGSISGQAATFSRWHPLPD</sequence>
<proteinExistence type="predicted"/>
<name>A0AAJ5X4D3_9SPHN</name>
<feature type="domain" description="MEKHLA" evidence="1">
    <location>
        <begin position="23"/>
        <end position="154"/>
    </location>
</feature>
<organism evidence="2 3">
    <name type="scientific">Candidatus Andeanibacterium colombiense</name>
    <dbReference type="NCBI Taxonomy" id="3121345"/>
    <lineage>
        <taxon>Bacteria</taxon>
        <taxon>Pseudomonadati</taxon>
        <taxon>Pseudomonadota</taxon>
        <taxon>Alphaproteobacteria</taxon>
        <taxon>Sphingomonadales</taxon>
        <taxon>Sphingomonadaceae</taxon>
        <taxon>Candidatus Andeanibacterium</taxon>
    </lineage>
</organism>
<evidence type="ECO:0000313" key="3">
    <source>
        <dbReference type="Proteomes" id="UP001218362"/>
    </source>
</evidence>
<dbReference type="EMBL" id="CP119316">
    <property type="protein sequence ID" value="WEK47535.1"/>
    <property type="molecule type" value="Genomic_DNA"/>
</dbReference>
<dbReference type="SUPFAM" id="SSF55785">
    <property type="entry name" value="PYP-like sensor domain (PAS domain)"/>
    <property type="match status" value="1"/>
</dbReference>
<evidence type="ECO:0000259" key="1">
    <source>
        <dbReference type="Pfam" id="PF08670"/>
    </source>
</evidence>
<dbReference type="InterPro" id="IPR013978">
    <property type="entry name" value="MEKHLA"/>
</dbReference>
<gene>
    <name evidence="2" type="ORF">P0Y56_04380</name>
</gene>
<protein>
    <submittedName>
        <fullName evidence="2">MEKHLA domain-containing protein</fullName>
    </submittedName>
</protein>